<feature type="transmembrane region" description="Helical" evidence="8">
    <location>
        <begin position="83"/>
        <end position="103"/>
    </location>
</feature>
<organism evidence="10 11">
    <name type="scientific">Ruminococcus albus 8</name>
    <dbReference type="NCBI Taxonomy" id="246199"/>
    <lineage>
        <taxon>Bacteria</taxon>
        <taxon>Bacillati</taxon>
        <taxon>Bacillota</taxon>
        <taxon>Clostridia</taxon>
        <taxon>Eubacteriales</taxon>
        <taxon>Oscillospiraceae</taxon>
        <taxon>Ruminococcus</taxon>
    </lineage>
</organism>
<evidence type="ECO:0000256" key="6">
    <source>
        <dbReference type="ARBA" id="ARBA00022989"/>
    </source>
</evidence>
<dbReference type="PANTHER" id="PTHR48041:SF139">
    <property type="entry name" value="PROTEIN SCARLET"/>
    <property type="match status" value="1"/>
</dbReference>
<dbReference type="SMART" id="SM00382">
    <property type="entry name" value="AAA"/>
    <property type="match status" value="1"/>
</dbReference>
<comment type="caution">
    <text evidence="10">The sequence shown here is derived from an EMBL/GenBank/DDBJ whole genome shotgun (WGS) entry which is preliminary data.</text>
</comment>
<dbReference type="OrthoDB" id="151099at2"/>
<dbReference type="PROSITE" id="PS50893">
    <property type="entry name" value="ABC_TRANSPORTER_2"/>
    <property type="match status" value="1"/>
</dbReference>
<evidence type="ECO:0000256" key="7">
    <source>
        <dbReference type="ARBA" id="ARBA00023136"/>
    </source>
</evidence>
<dbReference type="PANTHER" id="PTHR48041">
    <property type="entry name" value="ABC TRANSPORTER G FAMILY MEMBER 28"/>
    <property type="match status" value="1"/>
</dbReference>
<comment type="subcellular location">
    <subcellularLocation>
        <location evidence="1">Membrane</location>
        <topology evidence="1">Multi-pass membrane protein</topology>
    </subcellularLocation>
</comment>
<proteinExistence type="predicted"/>
<evidence type="ECO:0000256" key="2">
    <source>
        <dbReference type="ARBA" id="ARBA00022448"/>
    </source>
</evidence>
<evidence type="ECO:0000256" key="8">
    <source>
        <dbReference type="SAM" id="Phobius"/>
    </source>
</evidence>
<dbReference type="InterPro" id="IPR017871">
    <property type="entry name" value="ABC_transporter-like_CS"/>
</dbReference>
<dbReference type="Proteomes" id="UP000004259">
    <property type="component" value="Unassembled WGS sequence"/>
</dbReference>
<dbReference type="RefSeq" id="WP_002849278.1">
    <property type="nucleotide sequence ID" value="NZ_ADKM02000075.1"/>
</dbReference>
<dbReference type="EMBL" id="ADKM02000075">
    <property type="protein sequence ID" value="EGC03145.1"/>
    <property type="molecule type" value="Genomic_DNA"/>
</dbReference>
<dbReference type="eggNOG" id="COG1131">
    <property type="taxonomic scope" value="Bacteria"/>
</dbReference>
<name>E9SC67_RUMAL</name>
<evidence type="ECO:0000256" key="1">
    <source>
        <dbReference type="ARBA" id="ARBA00004141"/>
    </source>
</evidence>
<reference evidence="10 11" key="1">
    <citation type="submission" date="2011-02" db="EMBL/GenBank/DDBJ databases">
        <authorList>
            <person name="Nelson K.E."/>
            <person name="Sutton G."/>
            <person name="Torralba M."/>
            <person name="Durkin S."/>
            <person name="Harkins D."/>
            <person name="Montgomery R."/>
            <person name="Ziemer C."/>
            <person name="Klaassens E."/>
            <person name="Ocuiv P."/>
            <person name="Morrison M."/>
        </authorList>
    </citation>
    <scope>NUCLEOTIDE SEQUENCE [LARGE SCALE GENOMIC DNA]</scope>
    <source>
        <strain evidence="10 11">8</strain>
    </source>
</reference>
<keyword evidence="4" id="KW-0547">Nucleotide-binding</keyword>
<keyword evidence="5 10" id="KW-0067">ATP-binding</keyword>
<evidence type="ECO:0000256" key="5">
    <source>
        <dbReference type="ARBA" id="ARBA00022840"/>
    </source>
</evidence>
<gene>
    <name evidence="10" type="ORF">CUS_6884</name>
</gene>
<dbReference type="STRING" id="246199.CUS_6884"/>
<dbReference type="InterPro" id="IPR027417">
    <property type="entry name" value="P-loop_NTPase"/>
</dbReference>
<dbReference type="Pfam" id="PF00005">
    <property type="entry name" value="ABC_tran"/>
    <property type="match status" value="1"/>
</dbReference>
<dbReference type="GO" id="GO:0005524">
    <property type="term" value="F:ATP binding"/>
    <property type="evidence" value="ECO:0007669"/>
    <property type="project" value="UniProtKB-KW"/>
</dbReference>
<feature type="transmembrane region" description="Helical" evidence="8">
    <location>
        <begin position="115"/>
        <end position="135"/>
    </location>
</feature>
<dbReference type="PROSITE" id="PS00211">
    <property type="entry name" value="ABC_TRANSPORTER_1"/>
    <property type="match status" value="1"/>
</dbReference>
<dbReference type="Gene3D" id="3.40.50.300">
    <property type="entry name" value="P-loop containing nucleotide triphosphate hydrolases"/>
    <property type="match status" value="1"/>
</dbReference>
<sequence>MTRTTEFLAFFAAQILETIGMWRIFVKCGKRGWLSVIPLFRQYYLGVCAGRDGEGRMLALLEAGVDASIVSCIFFEVGSLQYMVASFFFLLVMIPYTIFRIRVCFGLCDAFGRNRFWVVPWIVFDWLCALIWGLIPSFKTAEGYPFDEEEVAPELSGLEVDLDAPGLSINITRRTAMSFLKRKVLLRDIHLNIPMGHMVLLLGGSGSGKTTFLNAVTGYEKAKAVITLGDSDVYKQYNSMKYDIGFVPQQDLVRGSDTVYRTLSDAARLRLPADYTIDKRRNRINDVLDTFGLTPVKSSLVDKLSGGQRKRLSIAMEYISDPTLFILDEPDSGLDGVMARSLFEKLRSIANTGKIVIVITHTPDRVADLFDDVIVVAKDAMRTGRLAYYGNTIDAYEFFGKRSMEEILMSVNRKEEGGEGRADDFVRKYSALKAGGMA</sequence>
<dbReference type="InterPro" id="IPR003593">
    <property type="entry name" value="AAA+_ATPase"/>
</dbReference>
<keyword evidence="7 8" id="KW-0472">Membrane</keyword>
<protein>
    <submittedName>
        <fullName evidence="10">ABC transporter, ATP-binding protein</fullName>
    </submittedName>
</protein>
<keyword evidence="6 8" id="KW-1133">Transmembrane helix</keyword>
<keyword evidence="2" id="KW-0813">Transport</keyword>
<evidence type="ECO:0000313" key="11">
    <source>
        <dbReference type="Proteomes" id="UP000004259"/>
    </source>
</evidence>
<evidence type="ECO:0000259" key="9">
    <source>
        <dbReference type="PROSITE" id="PS50893"/>
    </source>
</evidence>
<accession>E9SC67</accession>
<evidence type="ECO:0000256" key="3">
    <source>
        <dbReference type="ARBA" id="ARBA00022692"/>
    </source>
</evidence>
<keyword evidence="3 8" id="KW-0812">Transmembrane</keyword>
<dbReference type="SUPFAM" id="SSF52540">
    <property type="entry name" value="P-loop containing nucleoside triphosphate hydrolases"/>
    <property type="match status" value="1"/>
</dbReference>
<keyword evidence="11" id="KW-1185">Reference proteome</keyword>
<dbReference type="GO" id="GO:0042626">
    <property type="term" value="F:ATPase-coupled transmembrane transporter activity"/>
    <property type="evidence" value="ECO:0007669"/>
    <property type="project" value="TreeGrafter"/>
</dbReference>
<evidence type="ECO:0000313" key="10">
    <source>
        <dbReference type="EMBL" id="EGC03145.1"/>
    </source>
</evidence>
<feature type="domain" description="ABC transporter" evidence="9">
    <location>
        <begin position="166"/>
        <end position="403"/>
    </location>
</feature>
<dbReference type="InterPro" id="IPR050352">
    <property type="entry name" value="ABCG_transporters"/>
</dbReference>
<evidence type="ECO:0000256" key="4">
    <source>
        <dbReference type="ARBA" id="ARBA00022741"/>
    </source>
</evidence>
<dbReference type="GO" id="GO:0016887">
    <property type="term" value="F:ATP hydrolysis activity"/>
    <property type="evidence" value="ECO:0007669"/>
    <property type="project" value="InterPro"/>
</dbReference>
<feature type="transmembrane region" description="Helical" evidence="8">
    <location>
        <begin position="7"/>
        <end position="26"/>
    </location>
</feature>
<dbReference type="InterPro" id="IPR003439">
    <property type="entry name" value="ABC_transporter-like_ATP-bd"/>
</dbReference>
<dbReference type="AlphaFoldDB" id="E9SC67"/>
<dbReference type="GO" id="GO:0016020">
    <property type="term" value="C:membrane"/>
    <property type="evidence" value="ECO:0007669"/>
    <property type="project" value="UniProtKB-SubCell"/>
</dbReference>